<reference evidence="2 3" key="1">
    <citation type="submission" date="2019-02" db="EMBL/GenBank/DDBJ databases">
        <title>Deep-cultivation of Planctomycetes and their phenomic and genomic characterization uncovers novel biology.</title>
        <authorList>
            <person name="Wiegand S."/>
            <person name="Jogler M."/>
            <person name="Boedeker C."/>
            <person name="Pinto D."/>
            <person name="Vollmers J."/>
            <person name="Rivas-Marin E."/>
            <person name="Kohn T."/>
            <person name="Peeters S.H."/>
            <person name="Heuer A."/>
            <person name="Rast P."/>
            <person name="Oberbeckmann S."/>
            <person name="Bunk B."/>
            <person name="Jeske O."/>
            <person name="Meyerdierks A."/>
            <person name="Storesund J.E."/>
            <person name="Kallscheuer N."/>
            <person name="Luecker S."/>
            <person name="Lage O.M."/>
            <person name="Pohl T."/>
            <person name="Merkel B.J."/>
            <person name="Hornburger P."/>
            <person name="Mueller R.-W."/>
            <person name="Bruemmer F."/>
            <person name="Labrenz M."/>
            <person name="Spormann A.M."/>
            <person name="Op den Camp H."/>
            <person name="Overmann J."/>
            <person name="Amann R."/>
            <person name="Jetten M.S.M."/>
            <person name="Mascher T."/>
            <person name="Medema M.H."/>
            <person name="Devos D.P."/>
            <person name="Kaster A.-K."/>
            <person name="Ovreas L."/>
            <person name="Rohde M."/>
            <person name="Galperin M.Y."/>
            <person name="Jogler C."/>
        </authorList>
    </citation>
    <scope>NUCLEOTIDE SEQUENCE [LARGE SCALE GENOMIC DNA]</scope>
    <source>
        <strain evidence="2 3">Pan216</strain>
    </source>
</reference>
<dbReference type="RefSeq" id="WP_145259735.1">
    <property type="nucleotide sequence ID" value="NZ_CP036279.1"/>
</dbReference>
<dbReference type="AlphaFoldDB" id="A0A518B728"/>
<keyword evidence="1" id="KW-0812">Transmembrane</keyword>
<keyword evidence="1" id="KW-1133">Transmembrane helix</keyword>
<proteinExistence type="predicted"/>
<protein>
    <recommendedName>
        <fullName evidence="4">3-keto-disaccharide hydrolase domain-containing protein</fullName>
    </recommendedName>
</protein>
<dbReference type="OrthoDB" id="9761704at2"/>
<evidence type="ECO:0000313" key="3">
    <source>
        <dbReference type="Proteomes" id="UP000317093"/>
    </source>
</evidence>
<dbReference type="KEGG" id="knv:Pan216_36310"/>
<evidence type="ECO:0000256" key="1">
    <source>
        <dbReference type="SAM" id="Phobius"/>
    </source>
</evidence>
<dbReference type="Proteomes" id="UP000317093">
    <property type="component" value="Chromosome"/>
</dbReference>
<accession>A0A518B728</accession>
<dbReference type="EMBL" id="CP036279">
    <property type="protein sequence ID" value="QDU62761.1"/>
    <property type="molecule type" value="Genomic_DNA"/>
</dbReference>
<gene>
    <name evidence="2" type="ORF">Pan216_36310</name>
</gene>
<keyword evidence="3" id="KW-1185">Reference proteome</keyword>
<feature type="transmembrane region" description="Helical" evidence="1">
    <location>
        <begin position="9"/>
        <end position="29"/>
    </location>
</feature>
<dbReference type="Gene3D" id="2.60.120.560">
    <property type="entry name" value="Exo-inulinase, domain 1"/>
    <property type="match status" value="1"/>
</dbReference>
<evidence type="ECO:0000313" key="2">
    <source>
        <dbReference type="EMBL" id="QDU62761.1"/>
    </source>
</evidence>
<name>A0A518B728_9BACT</name>
<sequence length="232" mass="26586">MQGKGFRRLLIFLVPGLLLCLIVLGWGFFVQPPRYEIAEWKGRWTEPKFPSGTYKSWRPDGDLIIGETEGWPHKHPRANSYLVYDEEVNGDVDVTMRVVFERGRYLGCYLCFDPETSTGYWLSTGHAVGKNPNKAYIKKFFGPREFPVQERGPLEINPGQEYTITFRRRGDALAVIVDGKTIVSWEDGAYRRGQVRLRLHNTKLEILSLEVLKGKRQEPSEGSVAPQDELIP</sequence>
<keyword evidence="1" id="KW-0472">Membrane</keyword>
<organism evidence="2 3">
    <name type="scientific">Kolteria novifilia</name>
    <dbReference type="NCBI Taxonomy" id="2527975"/>
    <lineage>
        <taxon>Bacteria</taxon>
        <taxon>Pseudomonadati</taxon>
        <taxon>Planctomycetota</taxon>
        <taxon>Planctomycetia</taxon>
        <taxon>Kolteriales</taxon>
        <taxon>Kolteriaceae</taxon>
        <taxon>Kolteria</taxon>
    </lineage>
</organism>
<evidence type="ECO:0008006" key="4">
    <source>
        <dbReference type="Google" id="ProtNLM"/>
    </source>
</evidence>